<reference evidence="2 3" key="1">
    <citation type="submission" date="2019-04" db="EMBL/GenBank/DDBJ databases">
        <title>Friends and foes A comparative genomics study of 23 Aspergillus species from section Flavi.</title>
        <authorList>
            <consortium name="DOE Joint Genome Institute"/>
            <person name="Kjaerbolling I."/>
            <person name="Vesth T."/>
            <person name="Frisvad J.C."/>
            <person name="Nybo J.L."/>
            <person name="Theobald S."/>
            <person name="Kildgaard S."/>
            <person name="Isbrandt T."/>
            <person name="Kuo A."/>
            <person name="Sato A."/>
            <person name="Lyhne E.K."/>
            <person name="Kogle M.E."/>
            <person name="Wiebenga A."/>
            <person name="Kun R.S."/>
            <person name="Lubbers R.J."/>
            <person name="Makela M.R."/>
            <person name="Barry K."/>
            <person name="Chovatia M."/>
            <person name="Clum A."/>
            <person name="Daum C."/>
            <person name="Haridas S."/>
            <person name="He G."/>
            <person name="LaButti K."/>
            <person name="Lipzen A."/>
            <person name="Mondo S."/>
            <person name="Riley R."/>
            <person name="Salamov A."/>
            <person name="Simmons B.A."/>
            <person name="Magnuson J.K."/>
            <person name="Henrissat B."/>
            <person name="Mortensen U.H."/>
            <person name="Larsen T.O."/>
            <person name="Devries R.P."/>
            <person name="Grigoriev I.V."/>
            <person name="Machida M."/>
            <person name="Baker S.E."/>
            <person name="Andersen M.R."/>
        </authorList>
    </citation>
    <scope>NUCLEOTIDE SEQUENCE [LARGE SCALE GENOMIC DNA]</scope>
    <source>
        <strain evidence="2 3">CBS 117626</strain>
    </source>
</reference>
<accession>A0A5N6UUN1</accession>
<evidence type="ECO:0000256" key="1">
    <source>
        <dbReference type="SAM" id="Phobius"/>
    </source>
</evidence>
<keyword evidence="3" id="KW-1185">Reference proteome</keyword>
<proteinExistence type="predicted"/>
<protein>
    <submittedName>
        <fullName evidence="2">Uncharacterized protein</fullName>
    </submittedName>
</protein>
<dbReference type="AlphaFoldDB" id="A0A5N6UUN1"/>
<name>A0A5N6UUN1_ASPTM</name>
<keyword evidence="1" id="KW-0472">Membrane</keyword>
<organism evidence="2 3">
    <name type="scientific">Aspergillus tamarii</name>
    <dbReference type="NCBI Taxonomy" id="41984"/>
    <lineage>
        <taxon>Eukaryota</taxon>
        <taxon>Fungi</taxon>
        <taxon>Dikarya</taxon>
        <taxon>Ascomycota</taxon>
        <taxon>Pezizomycotina</taxon>
        <taxon>Eurotiomycetes</taxon>
        <taxon>Eurotiomycetidae</taxon>
        <taxon>Eurotiales</taxon>
        <taxon>Aspergillaceae</taxon>
        <taxon>Aspergillus</taxon>
        <taxon>Aspergillus subgen. Circumdati</taxon>
    </lineage>
</organism>
<dbReference type="EMBL" id="ML738630">
    <property type="protein sequence ID" value="KAE8162355.1"/>
    <property type="molecule type" value="Genomic_DNA"/>
</dbReference>
<evidence type="ECO:0000313" key="2">
    <source>
        <dbReference type="EMBL" id="KAE8162355.1"/>
    </source>
</evidence>
<evidence type="ECO:0000313" key="3">
    <source>
        <dbReference type="Proteomes" id="UP000326950"/>
    </source>
</evidence>
<gene>
    <name evidence="2" type="ORF">BDV40DRAFT_265494</name>
</gene>
<keyword evidence="1" id="KW-1133">Transmembrane helix</keyword>
<keyword evidence="1" id="KW-0812">Transmembrane</keyword>
<dbReference type="Proteomes" id="UP000326950">
    <property type="component" value="Unassembled WGS sequence"/>
</dbReference>
<sequence length="64" mass="7403">MSDEVGSVYSTVVGLWLFLRSVKLYLLVAFFVSLARRMTTGQIYIIYRNLDTDHVPRGEEYIQA</sequence>
<feature type="transmembrane region" description="Helical" evidence="1">
    <location>
        <begin position="12"/>
        <end position="35"/>
    </location>
</feature>